<feature type="transmembrane region" description="Helical" evidence="23">
    <location>
        <begin position="40"/>
        <end position="63"/>
    </location>
</feature>
<dbReference type="InterPro" id="IPR004294">
    <property type="entry name" value="Carotenoid_Oase"/>
</dbReference>
<keyword evidence="25" id="KW-1185">Reference proteome</keyword>
<evidence type="ECO:0000256" key="17">
    <source>
        <dbReference type="ARBA" id="ARBA00040820"/>
    </source>
</evidence>
<evidence type="ECO:0000256" key="18">
    <source>
        <dbReference type="ARBA" id="ARBA00041301"/>
    </source>
</evidence>
<evidence type="ECO:0000256" key="1">
    <source>
        <dbReference type="ARBA" id="ARBA00004193"/>
    </source>
</evidence>
<feature type="transmembrane region" description="Helical" evidence="23">
    <location>
        <begin position="75"/>
        <end position="97"/>
    </location>
</feature>
<dbReference type="GO" id="GO:0003834">
    <property type="term" value="F:beta-carotene 15,15'-dioxygenase activity"/>
    <property type="evidence" value="ECO:0007669"/>
    <property type="project" value="TreeGrafter"/>
</dbReference>
<accession>A0AAE0R8P9</accession>
<evidence type="ECO:0000256" key="12">
    <source>
        <dbReference type="ARBA" id="ARBA00023305"/>
    </source>
</evidence>
<dbReference type="EC" id="3.1.1.64" evidence="16"/>
<dbReference type="AlphaFoldDB" id="A0AAE0R8P9"/>
<keyword evidence="8 23" id="KW-0472">Membrane</keyword>
<keyword evidence="23" id="KW-0812">Transmembrane</keyword>
<feature type="transmembrane region" description="Helical" evidence="23">
    <location>
        <begin position="369"/>
        <end position="389"/>
    </location>
</feature>
<reference evidence="24" key="1">
    <citation type="submission" date="2023-06" db="EMBL/GenBank/DDBJ databases">
        <title>Male Hemibagrus guttatus genome.</title>
        <authorList>
            <person name="Bian C."/>
        </authorList>
    </citation>
    <scope>NUCLEOTIDE SEQUENCE</scope>
    <source>
        <strain evidence="24">Male_cb2023</strain>
        <tissue evidence="24">Muscle</tissue>
    </source>
</reference>
<feature type="transmembrane region" description="Helical" evidence="23">
    <location>
        <begin position="244"/>
        <end position="267"/>
    </location>
</feature>
<keyword evidence="10" id="KW-0413">Isomerase</keyword>
<keyword evidence="7 21" id="KW-0408">Iron</keyword>
<evidence type="ECO:0000256" key="9">
    <source>
        <dbReference type="ARBA" id="ARBA00023139"/>
    </source>
</evidence>
<evidence type="ECO:0000256" key="14">
    <source>
        <dbReference type="ARBA" id="ARBA00036037"/>
    </source>
</evidence>
<keyword evidence="6" id="KW-0378">Hydrolase</keyword>
<evidence type="ECO:0000256" key="19">
    <source>
        <dbReference type="ARBA" id="ARBA00042900"/>
    </source>
</evidence>
<feature type="binding site" evidence="21">
    <location>
        <position position="677"/>
    </location>
    <ligand>
        <name>Fe cation</name>
        <dbReference type="ChEBI" id="CHEBI:24875"/>
        <note>catalytic</note>
    </ligand>
</feature>
<evidence type="ECO:0000256" key="23">
    <source>
        <dbReference type="SAM" id="Phobius"/>
    </source>
</evidence>
<dbReference type="PANTHER" id="PTHR10543:SF57">
    <property type="entry name" value="RETINOID ISOMEROHYDROLASE"/>
    <property type="match status" value="1"/>
</dbReference>
<organism evidence="24 25">
    <name type="scientific">Hemibagrus guttatus</name>
    <dbReference type="NCBI Taxonomy" id="175788"/>
    <lineage>
        <taxon>Eukaryota</taxon>
        <taxon>Metazoa</taxon>
        <taxon>Chordata</taxon>
        <taxon>Craniata</taxon>
        <taxon>Vertebrata</taxon>
        <taxon>Euteleostomi</taxon>
        <taxon>Actinopterygii</taxon>
        <taxon>Neopterygii</taxon>
        <taxon>Teleostei</taxon>
        <taxon>Ostariophysi</taxon>
        <taxon>Siluriformes</taxon>
        <taxon>Bagridae</taxon>
        <taxon>Hemibagrus</taxon>
    </lineage>
</organism>
<dbReference type="GO" id="GO:1901827">
    <property type="term" value="P:zeaxanthin biosynthetic process"/>
    <property type="evidence" value="ECO:0007669"/>
    <property type="project" value="TreeGrafter"/>
</dbReference>
<dbReference type="EC" id="5.3.3.22" evidence="15"/>
<feature type="non-terminal residue" evidence="24">
    <location>
        <position position="897"/>
    </location>
</feature>
<comment type="subcellular location">
    <subcellularLocation>
        <location evidence="1">Cell membrane</location>
        <topology evidence="1">Lipid-anchor</topology>
    </subcellularLocation>
</comment>
<evidence type="ECO:0000313" key="24">
    <source>
        <dbReference type="EMBL" id="KAK3546160.1"/>
    </source>
</evidence>
<comment type="cofactor">
    <cofactor evidence="21">
        <name>Fe(2+)</name>
        <dbReference type="ChEBI" id="CHEBI:29033"/>
    </cofactor>
    <text evidence="21">Binds 1 Fe(2+) ion per subunit.</text>
</comment>
<feature type="transmembrane region" description="Helical" evidence="23">
    <location>
        <begin position="139"/>
        <end position="162"/>
    </location>
</feature>
<comment type="catalytic activity">
    <reaction evidence="14">
        <text>an all-trans-retinyl ester + H2O = 11-cis-retinol + a fatty acid + H(+)</text>
        <dbReference type="Rhea" id="RHEA:31771"/>
        <dbReference type="ChEBI" id="CHEBI:15377"/>
        <dbReference type="ChEBI" id="CHEBI:15378"/>
        <dbReference type="ChEBI" id="CHEBI:16302"/>
        <dbReference type="ChEBI" id="CHEBI:28868"/>
        <dbReference type="ChEBI" id="CHEBI:63410"/>
        <dbReference type="EC" id="3.1.1.64"/>
    </reaction>
</comment>
<dbReference type="GO" id="GO:0005886">
    <property type="term" value="C:plasma membrane"/>
    <property type="evidence" value="ECO:0007669"/>
    <property type="project" value="UniProtKB-SubCell"/>
</dbReference>
<feature type="transmembrane region" description="Helical" evidence="23">
    <location>
        <begin position="103"/>
        <end position="127"/>
    </location>
</feature>
<feature type="binding site" evidence="21">
    <location>
        <position position="892"/>
    </location>
    <ligand>
        <name>Fe cation</name>
        <dbReference type="ChEBI" id="CHEBI:24875"/>
        <note>catalytic</note>
    </ligand>
</feature>
<keyword evidence="3" id="KW-1003">Cell membrane</keyword>
<protein>
    <recommendedName>
        <fullName evidence="17">Retinoid isomerohydrolase</fullName>
        <ecNumber evidence="16">3.1.1.64</ecNumber>
        <ecNumber evidence="15">5.3.3.22</ecNumber>
    </recommendedName>
    <alternativeName>
        <fullName evidence="18">Lutein isomerase</fullName>
    </alternativeName>
    <alternativeName>
        <fullName evidence="19">Meso-zeaxanthin isomerase</fullName>
    </alternativeName>
</protein>
<comment type="catalytic activity">
    <reaction evidence="20">
        <text>all-trans-retinyl hexadecanoate + H2O = 11-cis-retinol + hexadecanoate + H(+)</text>
        <dbReference type="Rhea" id="RHEA:31775"/>
        <dbReference type="ChEBI" id="CHEBI:7896"/>
        <dbReference type="ChEBI" id="CHEBI:15377"/>
        <dbReference type="ChEBI" id="CHEBI:15378"/>
        <dbReference type="ChEBI" id="CHEBI:16302"/>
        <dbReference type="ChEBI" id="CHEBI:17616"/>
        <dbReference type="EC" id="3.1.1.64"/>
    </reaction>
</comment>
<proteinExistence type="inferred from homology"/>
<feature type="binding site" evidence="21">
    <location>
        <position position="605"/>
    </location>
    <ligand>
        <name>Fe cation</name>
        <dbReference type="ChEBI" id="CHEBI:24875"/>
        <note>catalytic</note>
    </ligand>
</feature>
<evidence type="ECO:0000256" key="21">
    <source>
        <dbReference type="PIRSR" id="PIRSR604294-1"/>
    </source>
</evidence>
<evidence type="ECO:0000256" key="8">
    <source>
        <dbReference type="ARBA" id="ARBA00023136"/>
    </source>
</evidence>
<evidence type="ECO:0000256" key="5">
    <source>
        <dbReference type="ARBA" id="ARBA00022723"/>
    </source>
</evidence>
<dbReference type="PANTHER" id="PTHR10543">
    <property type="entry name" value="BETA-CAROTENE DIOXYGENASE"/>
    <property type="match status" value="1"/>
</dbReference>
<comment type="catalytic activity">
    <reaction evidence="13">
        <text>lutein = (3R,3'S)-zeaxanthin</text>
        <dbReference type="Rhea" id="RHEA:12729"/>
        <dbReference type="ChEBI" id="CHEBI:28838"/>
        <dbReference type="ChEBI" id="CHEBI:138919"/>
        <dbReference type="EC" id="5.3.3.22"/>
    </reaction>
</comment>
<evidence type="ECO:0000256" key="16">
    <source>
        <dbReference type="ARBA" id="ARBA00039141"/>
    </source>
</evidence>
<evidence type="ECO:0000256" key="4">
    <source>
        <dbReference type="ARBA" id="ARBA00022606"/>
    </source>
</evidence>
<feature type="transmembrane region" description="Helical" evidence="23">
    <location>
        <begin position="209"/>
        <end position="232"/>
    </location>
</feature>
<evidence type="ECO:0000256" key="15">
    <source>
        <dbReference type="ARBA" id="ARBA00038936"/>
    </source>
</evidence>
<evidence type="ECO:0000256" key="3">
    <source>
        <dbReference type="ARBA" id="ARBA00022475"/>
    </source>
</evidence>
<dbReference type="GO" id="GO:0042574">
    <property type="term" value="P:retinal metabolic process"/>
    <property type="evidence" value="ECO:0007669"/>
    <property type="project" value="TreeGrafter"/>
</dbReference>
<dbReference type="EMBL" id="JAUCMX010000005">
    <property type="protein sequence ID" value="KAK3546160.1"/>
    <property type="molecule type" value="Genomic_DNA"/>
</dbReference>
<evidence type="ECO:0000256" key="22">
    <source>
        <dbReference type="RuleBase" id="RU003799"/>
    </source>
</evidence>
<keyword evidence="4" id="KW-0716">Sensory transduction</keyword>
<evidence type="ECO:0000313" key="25">
    <source>
        <dbReference type="Proteomes" id="UP001274896"/>
    </source>
</evidence>
<evidence type="ECO:0000256" key="11">
    <source>
        <dbReference type="ARBA" id="ARBA00023288"/>
    </source>
</evidence>
<comment type="similarity">
    <text evidence="2 22">Belongs to the carotenoid oxygenase family.</text>
</comment>
<evidence type="ECO:0000256" key="10">
    <source>
        <dbReference type="ARBA" id="ARBA00023235"/>
    </source>
</evidence>
<evidence type="ECO:0000256" key="20">
    <source>
        <dbReference type="ARBA" id="ARBA00048722"/>
    </source>
</evidence>
<keyword evidence="12" id="KW-0844">Vision</keyword>
<keyword evidence="5 21" id="KW-0479">Metal-binding</keyword>
<keyword evidence="23" id="KW-1133">Transmembrane helix</keyword>
<dbReference type="Pfam" id="PF03055">
    <property type="entry name" value="RPE65"/>
    <property type="match status" value="1"/>
</dbReference>
<keyword evidence="9" id="KW-0564">Palmitate</keyword>
<feature type="transmembrane region" description="Helical" evidence="23">
    <location>
        <begin position="335"/>
        <end position="357"/>
    </location>
</feature>
<feature type="transmembrane region" description="Helical" evidence="23">
    <location>
        <begin position="174"/>
        <end position="197"/>
    </location>
</feature>
<keyword evidence="11" id="KW-0449">Lipoprotein</keyword>
<sequence>LCGSVWDFGGSVWDFGGSLWGFGGSLWGFGGSLWGLGGSVWGFGGSVVVFGGSVWGFGGSVVVFGGSVWGFGGSLWGFGGSLWGFGGSLWGFGGSLWGLGGSVWGFGGSVVVFGGSVWGFGGSVVVFGGSVWGFGGSVVVFGGSVWGFGGSVVVFGGSVWGFGGSVVVFGGSVWGFGGSVVVFGGSVWGFGGSVVVFGGSVWGSGGSVVVFGGSVWGFGGSVVVFGGSVWGFGGSVVVFGGSVWGFGGSVVVFGGSVWGFGGSVVVFGGSVWGFGGSVVVFGGSVWGFGGSVVVFGGSVWGFGGSVVVFGGSVWGSGGSVVVFGGSVWGSGGSVVVFGGSVWGFGGSVVVFGGSVWGFGGSVVVFGGSVWGFGGSVVVFGGVVLCLGRIPSFIRGSLLRLGPGLFEVGSEPFYHLFDGQALMHKFDFSNGQVTYFRRFIKTDAYVRAITENRVVITEFGTCAYPDPCKNIFSSNTAVCILCRFFSYFKGVEVTDNCLVNVFPIGEDFYAVTETNYITKVNPDTLETLKKVDMCKYVSINGITAHPHIERDGTVYNIGNCMGKGASLAYNIIRIPPKQKDKSDPIEKSKVVVQFPSAERFKPSYVHSFGMTENYFVFIETPVKINLLKFLSAWAIRGTNYMDCFESDEQKGTWIHIARKDPGEYIDHKFRTSAMGLFHHINCYEDSGFIVFDLCTWKGFEFVYNYLWLANLRQNWEEVKKQAMIAPQPEVRRFVVPLDPYREEQGKNLISLPYTTATATMREDGTIWLEPEVLFSGPRQALEFPQINYKMNNGRNYTYAYALGLNHFIPDRASICKLNVRTKETWVWQEPDSYPSEPLFVQNPDGVDEDDGVLLTIVVCPGAQRPTYCLILNAKDLSEIARAEVDIMSPVTFHGMYKA</sequence>
<gene>
    <name evidence="24" type="ORF">QTP70_024883</name>
</gene>
<name>A0AAE0R8P9_9TELE</name>
<dbReference type="GO" id="GO:0007601">
    <property type="term" value="P:visual perception"/>
    <property type="evidence" value="ECO:0007669"/>
    <property type="project" value="UniProtKB-KW"/>
</dbReference>
<evidence type="ECO:0000256" key="7">
    <source>
        <dbReference type="ARBA" id="ARBA00023004"/>
    </source>
</evidence>
<dbReference type="GO" id="GO:0046872">
    <property type="term" value="F:metal ion binding"/>
    <property type="evidence" value="ECO:0007669"/>
    <property type="project" value="UniProtKB-KW"/>
</dbReference>
<evidence type="ECO:0000256" key="13">
    <source>
        <dbReference type="ARBA" id="ARBA00035787"/>
    </source>
</evidence>
<evidence type="ECO:0000256" key="6">
    <source>
        <dbReference type="ARBA" id="ARBA00022801"/>
    </source>
</evidence>
<dbReference type="GO" id="GO:0052885">
    <property type="term" value="F:all-trans-retinyl-ester hydrolase, 11-cis retinol forming activity"/>
    <property type="evidence" value="ECO:0007669"/>
    <property type="project" value="TreeGrafter"/>
</dbReference>
<dbReference type="GO" id="GO:0050251">
    <property type="term" value="F:retinol isomerase activity"/>
    <property type="evidence" value="ECO:0007669"/>
    <property type="project" value="TreeGrafter"/>
</dbReference>
<evidence type="ECO:0000256" key="2">
    <source>
        <dbReference type="ARBA" id="ARBA00006787"/>
    </source>
</evidence>
<comment type="caution">
    <text evidence="24">The sequence shown here is derived from an EMBL/GenBank/DDBJ whole genome shotgun (WGS) entry which is preliminary data.</text>
</comment>
<feature type="binding site" evidence="21">
    <location>
        <position position="544"/>
    </location>
    <ligand>
        <name>Fe cation</name>
        <dbReference type="ChEBI" id="CHEBI:24875"/>
        <note>catalytic</note>
    </ligand>
</feature>
<dbReference type="Proteomes" id="UP001274896">
    <property type="component" value="Unassembled WGS sequence"/>
</dbReference>